<dbReference type="Pfam" id="PF01722">
    <property type="entry name" value="BolA"/>
    <property type="match status" value="1"/>
</dbReference>
<dbReference type="InterPro" id="IPR050961">
    <property type="entry name" value="BolA/IbaG_stress_morph_reg"/>
</dbReference>
<proteinExistence type="inferred from homology"/>
<comment type="similarity">
    <text evidence="1 3">Belongs to the BolA/IbaG family.</text>
</comment>
<dbReference type="SUPFAM" id="SSF82657">
    <property type="entry name" value="BolA-like"/>
    <property type="match status" value="1"/>
</dbReference>
<dbReference type="PANTHER" id="PTHR46229:SF2">
    <property type="entry name" value="BOLA-LIKE PROTEIN 1"/>
    <property type="match status" value="1"/>
</dbReference>
<evidence type="ECO:0000256" key="3">
    <source>
        <dbReference type="RuleBase" id="RU003860"/>
    </source>
</evidence>
<reference evidence="5" key="1">
    <citation type="submission" date="2016-06" db="EMBL/GenBank/DDBJ databases">
        <authorList>
            <person name="Chen W."/>
            <person name="Hasegawa D.K."/>
        </authorList>
    </citation>
    <scope>NUCLEOTIDE SEQUENCE [LARGE SCALE GENOMIC DNA]</scope>
    <source>
        <strain evidence="5">MEAM1</strain>
    </source>
</reference>
<dbReference type="InterPro" id="IPR036065">
    <property type="entry name" value="BolA-like_sf"/>
</dbReference>
<dbReference type="EMBL" id="CP016303">
    <property type="protein sequence ID" value="ASX26231.1"/>
    <property type="molecule type" value="Genomic_DNA"/>
</dbReference>
<name>A0A249DXQ7_9ENTR</name>
<evidence type="ECO:0000313" key="4">
    <source>
        <dbReference type="EMBL" id="ASX26231.1"/>
    </source>
</evidence>
<dbReference type="Gene3D" id="3.30.300.90">
    <property type="entry name" value="BolA-like"/>
    <property type="match status" value="1"/>
</dbReference>
<dbReference type="FunFam" id="3.30.300.90:FF:000001">
    <property type="entry name" value="Transcriptional regulator BolA"/>
    <property type="match status" value="1"/>
</dbReference>
<organism evidence="4 5">
    <name type="scientific">Candidatus Hamiltonella defensa</name>
    <name type="common">Bemisia tabaci</name>
    <dbReference type="NCBI Taxonomy" id="672795"/>
    <lineage>
        <taxon>Bacteria</taxon>
        <taxon>Pseudomonadati</taxon>
        <taxon>Pseudomonadota</taxon>
        <taxon>Gammaproteobacteria</taxon>
        <taxon>Enterobacterales</taxon>
        <taxon>Enterobacteriaceae</taxon>
        <taxon>aphid secondary symbionts</taxon>
        <taxon>Candidatus Williamhamiltonella</taxon>
    </lineage>
</organism>
<dbReference type="PANTHER" id="PTHR46229">
    <property type="entry name" value="BOLA TRANSCRIPTION REGULATOR"/>
    <property type="match status" value="1"/>
</dbReference>
<dbReference type="GO" id="GO:0006351">
    <property type="term" value="P:DNA-templated transcription"/>
    <property type="evidence" value="ECO:0007669"/>
    <property type="project" value="TreeGrafter"/>
</dbReference>
<dbReference type="GO" id="GO:0005829">
    <property type="term" value="C:cytosol"/>
    <property type="evidence" value="ECO:0007669"/>
    <property type="project" value="TreeGrafter"/>
</dbReference>
<dbReference type="Proteomes" id="UP000216438">
    <property type="component" value="Chromosome"/>
</dbReference>
<gene>
    <name evidence="4" type="ORF">BA171_03840</name>
</gene>
<dbReference type="AlphaFoldDB" id="A0A249DXQ7"/>
<dbReference type="OrthoDB" id="9801469at2"/>
<reference evidence="4 5" key="2">
    <citation type="submission" date="2017-09" db="EMBL/GenBank/DDBJ databases">
        <title>The genome of whitefly Bemisia tabaci, a global crop pest, provides novel insights into virus transmission, host adaptation and insecticide resistance.</title>
        <authorList>
            <person name="Kaur N."/>
            <person name="Kliot A."/>
            <person name="Pinheiro P.V."/>
            <person name="Luan J."/>
            <person name="Zheng Y."/>
            <person name="Liu W."/>
            <person name="Sun H."/>
            <person name="Yang X."/>
            <person name="Xu Y."/>
            <person name="Luo Y."/>
            <person name="Kruse A."/>
            <person name="Fisher T.W."/>
            <person name="Nelson D.R."/>
            <person name="Elimelech M."/>
            <person name="MacCoss M."/>
            <person name="Johnson R."/>
            <person name="Cohen E."/>
            <person name="Hunter W.B."/>
            <person name="Brown J.K."/>
            <person name="Jander G."/>
            <person name="Cilia M."/>
            <person name="Douglas A.E."/>
            <person name="Ghanim M."/>
            <person name="Simmons A.M."/>
            <person name="Wintermantel W.M."/>
            <person name="Ling K.-S."/>
            <person name="Fei Z."/>
        </authorList>
    </citation>
    <scope>NUCLEOTIDE SEQUENCE [LARGE SCALE GENOMIC DNA]</scope>
    <source>
        <strain evidence="4 5">MEAM1</strain>
    </source>
</reference>
<dbReference type="GO" id="GO:1990229">
    <property type="term" value="C:iron-sulfur cluster assembly complex"/>
    <property type="evidence" value="ECO:0007669"/>
    <property type="project" value="UniProtKB-ARBA"/>
</dbReference>
<evidence type="ECO:0000313" key="5">
    <source>
        <dbReference type="Proteomes" id="UP000216438"/>
    </source>
</evidence>
<sequence>MIQDHIKQKLDEAFKPAYLDVINESHRHRAPAGSESHFKIVMVSHQFSGLKALERHRMVYNTLEEEFNHGGVHALALHLYTLKEWEEALQIEPISPPCVSRKDK</sequence>
<dbReference type="RefSeq" id="WP_016856793.1">
    <property type="nucleotide sequence ID" value="NZ_CP016303.1"/>
</dbReference>
<dbReference type="InterPro" id="IPR002634">
    <property type="entry name" value="BolA"/>
</dbReference>
<accession>A0A249DXQ7</accession>
<evidence type="ECO:0000256" key="2">
    <source>
        <dbReference type="ARBA" id="ARBA00074073"/>
    </source>
</evidence>
<dbReference type="PIRSF" id="PIRSF003113">
    <property type="entry name" value="BolA"/>
    <property type="match status" value="1"/>
</dbReference>
<evidence type="ECO:0000256" key="1">
    <source>
        <dbReference type="ARBA" id="ARBA00005578"/>
    </source>
</evidence>
<protein>
    <recommendedName>
        <fullName evidence="2">DNA-binding transcriptional regulator BolA</fullName>
    </recommendedName>
</protein>